<feature type="binding site" evidence="15">
    <location>
        <position position="72"/>
    </location>
    <ligand>
        <name>Ca(2+)</name>
        <dbReference type="ChEBI" id="CHEBI:29108"/>
        <label>1</label>
    </ligand>
</feature>
<keyword evidence="18" id="KW-0376">Hydrogen peroxide</keyword>
<accession>A0A6J1DHP4</accession>
<dbReference type="GO" id="GO:0042744">
    <property type="term" value="P:hydrogen peroxide catabolic process"/>
    <property type="evidence" value="ECO:0007669"/>
    <property type="project" value="UniProtKB-KW"/>
</dbReference>
<dbReference type="KEGG" id="mcha:111021188"/>
<evidence type="ECO:0000313" key="20">
    <source>
        <dbReference type="Proteomes" id="UP000504603"/>
    </source>
</evidence>
<dbReference type="PROSITE" id="PS00435">
    <property type="entry name" value="PEROXIDASE_1"/>
    <property type="match status" value="1"/>
</dbReference>
<dbReference type="PANTHER" id="PTHR31388">
    <property type="entry name" value="PEROXIDASE 72-RELATED"/>
    <property type="match status" value="1"/>
</dbReference>
<evidence type="ECO:0000256" key="18">
    <source>
        <dbReference type="RuleBase" id="RU362060"/>
    </source>
</evidence>
<keyword evidence="7 15" id="KW-0479">Metal-binding</keyword>
<dbReference type="PANTHER" id="PTHR31388:SF147">
    <property type="entry name" value="PEROXIDASE 58"/>
    <property type="match status" value="1"/>
</dbReference>
<dbReference type="PROSITE" id="PS00436">
    <property type="entry name" value="PEROXIDASE_2"/>
    <property type="match status" value="1"/>
</dbReference>
<dbReference type="GO" id="GO:0006979">
    <property type="term" value="P:response to oxidative stress"/>
    <property type="evidence" value="ECO:0007669"/>
    <property type="project" value="UniProtKB-UniRule"/>
</dbReference>
<feature type="binding site" evidence="15">
    <location>
        <position position="70"/>
    </location>
    <ligand>
        <name>Ca(2+)</name>
        <dbReference type="ChEBI" id="CHEBI:29108"/>
        <label>1</label>
    </ligand>
</feature>
<dbReference type="InterPro" id="IPR000823">
    <property type="entry name" value="Peroxidase_pln"/>
</dbReference>
<evidence type="ECO:0000256" key="3">
    <source>
        <dbReference type="ARBA" id="ARBA00006873"/>
    </source>
</evidence>
<feature type="active site" description="Proton acceptor" evidence="13">
    <location>
        <position position="66"/>
    </location>
</feature>
<evidence type="ECO:0000256" key="6">
    <source>
        <dbReference type="ARBA" id="ARBA00022617"/>
    </source>
</evidence>
<feature type="binding site" evidence="15">
    <location>
        <position position="76"/>
    </location>
    <ligand>
        <name>Ca(2+)</name>
        <dbReference type="ChEBI" id="CHEBI:29108"/>
        <label>1</label>
    </ligand>
</feature>
<feature type="binding site" evidence="15">
    <location>
        <position position="194"/>
    </location>
    <ligand>
        <name>Ca(2+)</name>
        <dbReference type="ChEBI" id="CHEBI:29108"/>
        <label>2</label>
    </ligand>
</feature>
<feature type="chain" id="PRO_5027158316" description="Peroxidase" evidence="18">
    <location>
        <begin position="25"/>
        <end position="321"/>
    </location>
</feature>
<feature type="binding site" evidence="15">
    <location>
        <position position="239"/>
    </location>
    <ligand>
        <name>Ca(2+)</name>
        <dbReference type="ChEBI" id="CHEBI:29108"/>
        <label>2</label>
    </ligand>
</feature>
<protein>
    <recommendedName>
        <fullName evidence="4 18">Peroxidase</fullName>
        <ecNumber evidence="4 18">1.11.1.7</ecNumber>
    </recommendedName>
</protein>
<comment type="catalytic activity">
    <reaction evidence="1 18">
        <text>2 a phenolic donor + H2O2 = 2 a phenolic radical donor + 2 H2O</text>
        <dbReference type="Rhea" id="RHEA:56136"/>
        <dbReference type="ChEBI" id="CHEBI:15377"/>
        <dbReference type="ChEBI" id="CHEBI:16240"/>
        <dbReference type="ChEBI" id="CHEBI:139520"/>
        <dbReference type="ChEBI" id="CHEBI:139521"/>
        <dbReference type="EC" id="1.11.1.7"/>
    </reaction>
</comment>
<comment type="function">
    <text evidence="2">Removal of H(2)O(2), oxidation of toxic reductants, biosynthesis and degradation of lignin, suberization, auxin catabolism, response to environmental stresses such as wounding, pathogen attack and oxidative stress. These functions might be dependent on each isozyme/isoform in each plant tissue.</text>
</comment>
<feature type="disulfide bond" evidence="17">
    <location>
        <begin position="35"/>
        <end position="114"/>
    </location>
</feature>
<evidence type="ECO:0000256" key="4">
    <source>
        <dbReference type="ARBA" id="ARBA00012313"/>
    </source>
</evidence>
<keyword evidence="8 15" id="KW-0106">Calcium</keyword>
<keyword evidence="18" id="KW-0964">Secreted</keyword>
<dbReference type="GO" id="GO:0140825">
    <property type="term" value="F:lactoperoxidase activity"/>
    <property type="evidence" value="ECO:0007669"/>
    <property type="project" value="UniProtKB-EC"/>
</dbReference>
<gene>
    <name evidence="21" type="primary">LOC111021188</name>
</gene>
<dbReference type="OrthoDB" id="2113341at2759"/>
<feature type="binding site" evidence="15">
    <location>
        <position position="247"/>
    </location>
    <ligand>
        <name>Ca(2+)</name>
        <dbReference type="ChEBI" id="CHEBI:29108"/>
        <label>2</label>
    </ligand>
</feature>
<comment type="cofactor">
    <cofactor evidence="15 18">
        <name>heme b</name>
        <dbReference type="ChEBI" id="CHEBI:60344"/>
    </cofactor>
    <text evidence="15 18">Binds 1 heme b (iron(II)-protoporphyrin IX) group per subunit.</text>
</comment>
<keyword evidence="5 18" id="KW-0575">Peroxidase</keyword>
<feature type="site" description="Transition state stabilizer" evidence="16">
    <location>
        <position position="62"/>
    </location>
</feature>
<evidence type="ECO:0000256" key="7">
    <source>
        <dbReference type="ARBA" id="ARBA00022723"/>
    </source>
</evidence>
<dbReference type="PROSITE" id="PS50873">
    <property type="entry name" value="PEROXIDASE_4"/>
    <property type="match status" value="1"/>
</dbReference>
<dbReference type="PRINTS" id="PR00461">
    <property type="entry name" value="PLPEROXIDASE"/>
</dbReference>
<feature type="domain" description="Plant heme peroxidase family profile" evidence="19">
    <location>
        <begin position="25"/>
        <end position="321"/>
    </location>
</feature>
<feature type="binding site" evidence="14">
    <location>
        <position position="162"/>
    </location>
    <ligand>
        <name>substrate</name>
    </ligand>
</feature>
<evidence type="ECO:0000256" key="15">
    <source>
        <dbReference type="PIRSR" id="PIRSR600823-3"/>
    </source>
</evidence>
<evidence type="ECO:0000256" key="12">
    <source>
        <dbReference type="ARBA" id="ARBA00023180"/>
    </source>
</evidence>
<evidence type="ECO:0000256" key="5">
    <source>
        <dbReference type="ARBA" id="ARBA00022559"/>
    </source>
</evidence>
<keyword evidence="6 18" id="KW-0349">Heme</keyword>
<evidence type="ECO:0000256" key="1">
    <source>
        <dbReference type="ARBA" id="ARBA00000189"/>
    </source>
</evidence>
<dbReference type="CDD" id="cd00693">
    <property type="entry name" value="secretory_peroxidase"/>
    <property type="match status" value="1"/>
</dbReference>
<evidence type="ECO:0000256" key="10">
    <source>
        <dbReference type="ARBA" id="ARBA00023004"/>
    </source>
</evidence>
<organism evidence="20 21">
    <name type="scientific">Momordica charantia</name>
    <name type="common">Bitter gourd</name>
    <name type="synonym">Balsam pear</name>
    <dbReference type="NCBI Taxonomy" id="3673"/>
    <lineage>
        <taxon>Eukaryota</taxon>
        <taxon>Viridiplantae</taxon>
        <taxon>Streptophyta</taxon>
        <taxon>Embryophyta</taxon>
        <taxon>Tracheophyta</taxon>
        <taxon>Spermatophyta</taxon>
        <taxon>Magnoliopsida</taxon>
        <taxon>eudicotyledons</taxon>
        <taxon>Gunneridae</taxon>
        <taxon>Pentapetalae</taxon>
        <taxon>rosids</taxon>
        <taxon>fabids</taxon>
        <taxon>Cucurbitales</taxon>
        <taxon>Cucurbitaceae</taxon>
        <taxon>Momordiceae</taxon>
        <taxon>Momordica</taxon>
    </lineage>
</organism>
<dbReference type="InterPro" id="IPR019794">
    <property type="entry name" value="Peroxidases_AS"/>
</dbReference>
<keyword evidence="10 15" id="KW-0408">Iron</keyword>
<evidence type="ECO:0000256" key="17">
    <source>
        <dbReference type="PIRSR" id="PIRSR600823-5"/>
    </source>
</evidence>
<dbReference type="PRINTS" id="PR00458">
    <property type="entry name" value="PEROXIDASE"/>
</dbReference>
<evidence type="ECO:0000256" key="8">
    <source>
        <dbReference type="ARBA" id="ARBA00022837"/>
    </source>
</evidence>
<comment type="similarity">
    <text evidence="3">Belongs to the peroxidase family. Ascorbate peroxidase subfamily.</text>
</comment>
<dbReference type="Proteomes" id="UP000504603">
    <property type="component" value="Unplaced"/>
</dbReference>
<keyword evidence="11 17" id="KW-1015">Disulfide bond</keyword>
<feature type="binding site" evidence="15">
    <location>
        <position position="88"/>
    </location>
    <ligand>
        <name>Ca(2+)</name>
        <dbReference type="ChEBI" id="CHEBI:29108"/>
        <label>1</label>
    </ligand>
</feature>
<evidence type="ECO:0000259" key="19">
    <source>
        <dbReference type="PROSITE" id="PS50873"/>
    </source>
</evidence>
<dbReference type="GO" id="GO:0005576">
    <property type="term" value="C:extracellular region"/>
    <property type="evidence" value="ECO:0007669"/>
    <property type="project" value="UniProtKB-SubCell"/>
</dbReference>
<feature type="disulfide bond" evidence="17">
    <location>
        <begin position="200"/>
        <end position="228"/>
    </location>
</feature>
<feature type="signal peptide" evidence="18">
    <location>
        <begin position="1"/>
        <end position="24"/>
    </location>
</feature>
<feature type="binding site" description="axial binding residue" evidence="15">
    <location>
        <position position="193"/>
    </location>
    <ligand>
        <name>heme b</name>
        <dbReference type="ChEBI" id="CHEBI:60344"/>
    </ligand>
    <ligandPart>
        <name>Fe</name>
        <dbReference type="ChEBI" id="CHEBI:18248"/>
    </ligandPart>
</feature>
<proteinExistence type="inferred from homology"/>
<evidence type="ECO:0000313" key="21">
    <source>
        <dbReference type="RefSeq" id="XP_022153745.1"/>
    </source>
</evidence>
<dbReference type="EC" id="1.11.1.7" evidence="4 18"/>
<dbReference type="SUPFAM" id="SSF48113">
    <property type="entry name" value="Heme-dependent peroxidases"/>
    <property type="match status" value="1"/>
</dbReference>
<dbReference type="InterPro" id="IPR033905">
    <property type="entry name" value="Secretory_peroxidase"/>
</dbReference>
<dbReference type="Pfam" id="PF00141">
    <property type="entry name" value="peroxidase"/>
    <property type="match status" value="1"/>
</dbReference>
<feature type="binding site" evidence="15">
    <location>
        <position position="242"/>
    </location>
    <ligand>
        <name>Ca(2+)</name>
        <dbReference type="ChEBI" id="CHEBI:29108"/>
        <label>2</label>
    </ligand>
</feature>
<keyword evidence="12" id="KW-0325">Glycoprotein</keyword>
<keyword evidence="18" id="KW-0732">Signal</keyword>
<feature type="binding site" evidence="15">
    <location>
        <position position="74"/>
    </location>
    <ligand>
        <name>Ca(2+)</name>
        <dbReference type="ChEBI" id="CHEBI:29108"/>
        <label>1</label>
    </ligand>
</feature>
<evidence type="ECO:0000256" key="9">
    <source>
        <dbReference type="ARBA" id="ARBA00023002"/>
    </source>
</evidence>
<dbReference type="FunFam" id="1.10.520.10:FF:000009">
    <property type="entry name" value="Peroxidase"/>
    <property type="match status" value="1"/>
</dbReference>
<dbReference type="GeneID" id="111021188"/>
<dbReference type="GO" id="GO:0020037">
    <property type="term" value="F:heme binding"/>
    <property type="evidence" value="ECO:0007669"/>
    <property type="project" value="UniProtKB-UniRule"/>
</dbReference>
<dbReference type="InterPro" id="IPR002016">
    <property type="entry name" value="Haem_peroxidase"/>
</dbReference>
<dbReference type="InterPro" id="IPR010255">
    <property type="entry name" value="Haem_peroxidase_sf"/>
</dbReference>
<comment type="similarity">
    <text evidence="18">Belongs to the peroxidase family. Classical plant (class III) peroxidase subfamily.</text>
</comment>
<comment type="cofactor">
    <cofactor evidence="15 18">
        <name>Ca(2+)</name>
        <dbReference type="ChEBI" id="CHEBI:29108"/>
    </cofactor>
    <text evidence="15 18">Binds 2 calcium ions per subunit.</text>
</comment>
<keyword evidence="9 18" id="KW-0560">Oxidoreductase</keyword>
<reference evidence="21" key="1">
    <citation type="submission" date="2025-08" db="UniProtKB">
        <authorList>
            <consortium name="RefSeq"/>
        </authorList>
    </citation>
    <scope>IDENTIFICATION</scope>
    <source>
        <strain evidence="21">OHB3-1</strain>
    </source>
</reference>
<dbReference type="Gene3D" id="1.10.520.10">
    <property type="match status" value="1"/>
</dbReference>
<sequence length="321" mass="34186">MASLNAITVPLVLCLCLMVGCATAQLSSTFYDSTCPNVSSIVHGVVQQALRGDDRAGAKLIRLHFHDCFVDGCDGSVLLEDQDGVVSELGAPGNGGITGFNIVNDIKTAVENVCPGVVSCADILALSSRDAVTLAGGEGWTVQLGRRDSRTANVDGARNRLPSPFEDLSVLQRKFSDVGLDDTTDLVALSGAHTFGRSRCRFFDNRLDGSSPDPPLDSTYADQLRQSCQPGRDTFVNLDPTTPDTFDSNYFTNLQNNRGLLGSDQVLFSTAGAPTISIVNSFAGSQSQFFSAFAQSMIRMGNLDPLTGTAGEIRSNCRRLN</sequence>
<dbReference type="RefSeq" id="XP_022153745.1">
    <property type="nucleotide sequence ID" value="XM_022298053.1"/>
</dbReference>
<keyword evidence="20" id="KW-1185">Reference proteome</keyword>
<comment type="subcellular location">
    <subcellularLocation>
        <location evidence="18">Secreted</location>
    </subcellularLocation>
</comment>
<dbReference type="Gene3D" id="1.10.420.10">
    <property type="entry name" value="Peroxidase, domain 2"/>
    <property type="match status" value="1"/>
</dbReference>
<feature type="disulfide bond" evidence="17">
    <location>
        <begin position="120"/>
        <end position="317"/>
    </location>
</feature>
<dbReference type="InterPro" id="IPR019793">
    <property type="entry name" value="Peroxidases_heam-ligand_BS"/>
</dbReference>
<evidence type="ECO:0000256" key="11">
    <source>
        <dbReference type="ARBA" id="ARBA00023157"/>
    </source>
</evidence>
<evidence type="ECO:0000256" key="14">
    <source>
        <dbReference type="PIRSR" id="PIRSR600823-2"/>
    </source>
</evidence>
<evidence type="ECO:0000256" key="13">
    <source>
        <dbReference type="PIRSR" id="PIRSR600823-1"/>
    </source>
</evidence>
<evidence type="ECO:0000256" key="16">
    <source>
        <dbReference type="PIRSR" id="PIRSR600823-4"/>
    </source>
</evidence>
<feature type="binding site" evidence="15">
    <location>
        <position position="67"/>
    </location>
    <ligand>
        <name>Ca(2+)</name>
        <dbReference type="ChEBI" id="CHEBI:29108"/>
        <label>1</label>
    </ligand>
</feature>
<dbReference type="AlphaFoldDB" id="A0A6J1DHP4"/>
<feature type="disulfide bond" evidence="17">
    <location>
        <begin position="68"/>
        <end position="73"/>
    </location>
</feature>
<dbReference type="FunFam" id="1.10.420.10:FF:000001">
    <property type="entry name" value="Peroxidase"/>
    <property type="match status" value="1"/>
</dbReference>
<evidence type="ECO:0000256" key="2">
    <source>
        <dbReference type="ARBA" id="ARBA00002322"/>
    </source>
</evidence>
<name>A0A6J1DHP4_MOMCH</name>
<dbReference type="GO" id="GO:0046872">
    <property type="term" value="F:metal ion binding"/>
    <property type="evidence" value="ECO:0007669"/>
    <property type="project" value="UniProtKB-UniRule"/>
</dbReference>